<comment type="caution">
    <text evidence="10">The sequence shown here is derived from an EMBL/GenBank/DDBJ whole genome shotgun (WGS) entry which is preliminary data.</text>
</comment>
<dbReference type="GO" id="GO:0005886">
    <property type="term" value="C:plasma membrane"/>
    <property type="evidence" value="ECO:0007669"/>
    <property type="project" value="UniProtKB-SubCell"/>
</dbReference>
<dbReference type="Proteomes" id="UP000003280">
    <property type="component" value="Unassembled WGS sequence"/>
</dbReference>
<comment type="subcellular location">
    <subcellularLocation>
        <location evidence="1">Cell membrane</location>
        <topology evidence="1">Lipid-anchor</topology>
    </subcellularLocation>
</comment>
<feature type="region of interest" description="Disordered" evidence="7">
    <location>
        <begin position="24"/>
        <end position="49"/>
    </location>
</feature>
<evidence type="ECO:0000313" key="11">
    <source>
        <dbReference type="Proteomes" id="UP000003280"/>
    </source>
</evidence>
<evidence type="ECO:0000256" key="8">
    <source>
        <dbReference type="SAM" id="SignalP"/>
    </source>
</evidence>
<keyword evidence="4 8" id="KW-0732">Signal</keyword>
<organism evidence="10 11">
    <name type="scientific">Peptoniphilus duerdenii ATCC BAA-1640</name>
    <dbReference type="NCBI Taxonomy" id="862517"/>
    <lineage>
        <taxon>Bacteria</taxon>
        <taxon>Bacillati</taxon>
        <taxon>Bacillota</taxon>
        <taxon>Tissierellia</taxon>
        <taxon>Tissierellales</taxon>
        <taxon>Peptoniphilaceae</taxon>
        <taxon>Peptoniphilus</taxon>
    </lineage>
</organism>
<dbReference type="InterPro" id="IPR050957">
    <property type="entry name" value="BMP_lipoprotein"/>
</dbReference>
<dbReference type="SUPFAM" id="SSF53822">
    <property type="entry name" value="Periplasmic binding protein-like I"/>
    <property type="match status" value="1"/>
</dbReference>
<keyword evidence="11" id="KW-1185">Reference proteome</keyword>
<protein>
    <submittedName>
        <fullName evidence="10">Basic membrane protein</fullName>
    </submittedName>
</protein>
<evidence type="ECO:0000256" key="6">
    <source>
        <dbReference type="ARBA" id="ARBA00023288"/>
    </source>
</evidence>
<dbReference type="PROSITE" id="PS51257">
    <property type="entry name" value="PROKAR_LIPOPROTEIN"/>
    <property type="match status" value="1"/>
</dbReference>
<dbReference type="eggNOG" id="COG1744">
    <property type="taxonomic scope" value="Bacteria"/>
</dbReference>
<accession>E0NMI7</accession>
<dbReference type="Pfam" id="PF02608">
    <property type="entry name" value="Bmp"/>
    <property type="match status" value="1"/>
</dbReference>
<feature type="domain" description="ABC transporter substrate-binding protein PnrA-like" evidence="9">
    <location>
        <begin position="53"/>
        <end position="359"/>
    </location>
</feature>
<feature type="signal peptide" evidence="8">
    <location>
        <begin position="1"/>
        <end position="19"/>
    </location>
</feature>
<dbReference type="PANTHER" id="PTHR34296">
    <property type="entry name" value="TRANSCRIPTIONAL ACTIVATOR PROTEIN MED"/>
    <property type="match status" value="1"/>
</dbReference>
<gene>
    <name evidence="10" type="primary">bmpA2</name>
    <name evidence="10" type="ORF">HMPREF9225_1409</name>
</gene>
<proteinExistence type="inferred from homology"/>
<evidence type="ECO:0000256" key="5">
    <source>
        <dbReference type="ARBA" id="ARBA00023136"/>
    </source>
</evidence>
<evidence type="ECO:0000259" key="9">
    <source>
        <dbReference type="Pfam" id="PF02608"/>
    </source>
</evidence>
<keyword evidence="3" id="KW-1003">Cell membrane</keyword>
<sequence length="370" mass="39925">MKRKSLVALLLAFTLLLTACGNGGAKNNKPANNAEKNNKNSSQEAPKSDLKVGFVTDEGGINDESFNQGVWEGLQKAANDFGLDASYQQSKDENDYRPNFDTLLDDEKDLIIGAGFKMGGTIIKEAQANPDVKFAIVDVDPTNEGKDEAPANLLGIMFKAQEPSFMVGYIAGQMTKTDKVGFVGGQEGTIIWGFEYGYKAGVEYAAKELGKKIEILSQYVGDFSDAQKGKVIANTMYQNGADIVFQAAGGAGLGVIESAKEQGEGKWVIGVDKDQYDLAPDNVLTSAMKNANVAIYEILKDLSEGKEFQGGTTRVFGLQDAEAVGISPSTDKHVPQEIIDKTNALVEKIVSEEIKVPYNAETYEEYGYGK</sequence>
<dbReference type="CDD" id="cd06354">
    <property type="entry name" value="PBP1_PrnA-like"/>
    <property type="match status" value="1"/>
</dbReference>
<reference evidence="10 11" key="1">
    <citation type="submission" date="2010-07" db="EMBL/GenBank/DDBJ databases">
        <authorList>
            <person name="Muzny D."/>
            <person name="Qin X."/>
            <person name="Deng J."/>
            <person name="Jiang H."/>
            <person name="Liu Y."/>
            <person name="Qu J."/>
            <person name="Song X.-Z."/>
            <person name="Zhang L."/>
            <person name="Thornton R."/>
            <person name="Coyle M."/>
            <person name="Francisco L."/>
            <person name="Jackson L."/>
            <person name="Javaid M."/>
            <person name="Korchina V."/>
            <person name="Kovar C."/>
            <person name="Mata R."/>
            <person name="Mathew T."/>
            <person name="Ngo R."/>
            <person name="Nguyen L."/>
            <person name="Nguyen N."/>
            <person name="Okwuonu G."/>
            <person name="Ongeri F."/>
            <person name="Pham C."/>
            <person name="Simmons D."/>
            <person name="Wilczek-Boney K."/>
            <person name="Hale W."/>
            <person name="Jakkamsetti A."/>
            <person name="Pham P."/>
            <person name="Ruth R."/>
            <person name="San Lucas F."/>
            <person name="Warren J."/>
            <person name="Zhang J."/>
            <person name="Zhao Z."/>
            <person name="Zhou C."/>
            <person name="Zhu D."/>
            <person name="Lee S."/>
            <person name="Bess C."/>
            <person name="Blankenburg K."/>
            <person name="Forbes L."/>
            <person name="Fu Q."/>
            <person name="Gubbala S."/>
            <person name="Hirani K."/>
            <person name="Jayaseelan J.C."/>
            <person name="Lara F."/>
            <person name="Munidasa M."/>
            <person name="Palculict T."/>
            <person name="Patil S."/>
            <person name="Pu L.-L."/>
            <person name="Saada N."/>
            <person name="Tang L."/>
            <person name="Weissenberger G."/>
            <person name="Zhu Y."/>
            <person name="Hemphill L."/>
            <person name="Shang Y."/>
            <person name="Youmans B."/>
            <person name="Ayvaz T."/>
            <person name="Ross M."/>
            <person name="Santibanez J."/>
            <person name="Aqrawi P."/>
            <person name="Gross S."/>
            <person name="Joshi V."/>
            <person name="Fowler G."/>
            <person name="Nazareth L."/>
            <person name="Reid J."/>
            <person name="Worley K."/>
            <person name="Petrosino J."/>
            <person name="Highlander S."/>
            <person name="Gibbs R."/>
        </authorList>
    </citation>
    <scope>NUCLEOTIDE SEQUENCE [LARGE SCALE GENOMIC DNA]</scope>
    <source>
        <strain evidence="10 11">ATCC BAA-1640</strain>
    </source>
</reference>
<comment type="similarity">
    <text evidence="2">Belongs to the BMP lipoprotein family.</text>
</comment>
<dbReference type="RefSeq" id="WP_008902199.1">
    <property type="nucleotide sequence ID" value="NZ_GL397071.1"/>
</dbReference>
<dbReference type="InterPro" id="IPR003760">
    <property type="entry name" value="PnrA-like"/>
</dbReference>
<name>E0NMI7_9FIRM</name>
<evidence type="ECO:0000256" key="1">
    <source>
        <dbReference type="ARBA" id="ARBA00004193"/>
    </source>
</evidence>
<dbReference type="AlphaFoldDB" id="E0NMI7"/>
<dbReference type="OrthoDB" id="9769871at2"/>
<keyword evidence="6" id="KW-0449">Lipoprotein</keyword>
<evidence type="ECO:0000256" key="4">
    <source>
        <dbReference type="ARBA" id="ARBA00022729"/>
    </source>
</evidence>
<dbReference type="InterPro" id="IPR028082">
    <property type="entry name" value="Peripla_BP_I"/>
</dbReference>
<dbReference type="EMBL" id="AEEH01000046">
    <property type="protein sequence ID" value="EFM25050.1"/>
    <property type="molecule type" value="Genomic_DNA"/>
</dbReference>
<dbReference type="Gene3D" id="3.40.50.2300">
    <property type="match status" value="2"/>
</dbReference>
<dbReference type="PANTHER" id="PTHR34296:SF2">
    <property type="entry name" value="ABC TRANSPORTER GUANOSINE-BINDING PROTEIN NUPN"/>
    <property type="match status" value="1"/>
</dbReference>
<feature type="compositionally biased region" description="Low complexity" evidence="7">
    <location>
        <begin position="24"/>
        <end position="35"/>
    </location>
</feature>
<dbReference type="HOGENOM" id="CLU_038813_0_2_9"/>
<evidence type="ECO:0000256" key="3">
    <source>
        <dbReference type="ARBA" id="ARBA00022475"/>
    </source>
</evidence>
<feature type="chain" id="PRO_5039646202" evidence="8">
    <location>
        <begin position="20"/>
        <end position="370"/>
    </location>
</feature>
<evidence type="ECO:0000256" key="7">
    <source>
        <dbReference type="SAM" id="MobiDB-lite"/>
    </source>
</evidence>
<dbReference type="STRING" id="862517.HMPREF9225_1409"/>
<evidence type="ECO:0000313" key="10">
    <source>
        <dbReference type="EMBL" id="EFM25050.1"/>
    </source>
</evidence>
<keyword evidence="5" id="KW-0472">Membrane</keyword>
<evidence type="ECO:0000256" key="2">
    <source>
        <dbReference type="ARBA" id="ARBA00008610"/>
    </source>
</evidence>